<organism evidence="1 2">
    <name type="scientific">Dallia pectoralis</name>
    <name type="common">Alaska blackfish</name>
    <dbReference type="NCBI Taxonomy" id="75939"/>
    <lineage>
        <taxon>Eukaryota</taxon>
        <taxon>Metazoa</taxon>
        <taxon>Chordata</taxon>
        <taxon>Craniata</taxon>
        <taxon>Vertebrata</taxon>
        <taxon>Euteleostomi</taxon>
        <taxon>Actinopterygii</taxon>
        <taxon>Neopterygii</taxon>
        <taxon>Teleostei</taxon>
        <taxon>Protacanthopterygii</taxon>
        <taxon>Esociformes</taxon>
        <taxon>Umbridae</taxon>
        <taxon>Dallia</taxon>
    </lineage>
</organism>
<dbReference type="EMBL" id="CM055755">
    <property type="protein sequence ID" value="KAJ7990468.1"/>
    <property type="molecule type" value="Genomic_DNA"/>
</dbReference>
<sequence length="112" mass="11703">MGADALNAPRGGELPGCPGSRGVLTERQGYSSADSLLAHTINANPLYLFINSLNGPRVLPSCPPANTCAVTPCCSGRHNINGNRPMANSRLAEEAPSRLSRTDDRPSRTGAC</sequence>
<gene>
    <name evidence="1" type="ORF">DPEC_G00300620</name>
</gene>
<comment type="caution">
    <text evidence="1">The sequence shown here is derived from an EMBL/GenBank/DDBJ whole genome shotgun (WGS) entry which is preliminary data.</text>
</comment>
<reference evidence="1" key="1">
    <citation type="submission" date="2021-05" db="EMBL/GenBank/DDBJ databases">
        <authorList>
            <person name="Pan Q."/>
            <person name="Jouanno E."/>
            <person name="Zahm M."/>
            <person name="Klopp C."/>
            <person name="Cabau C."/>
            <person name="Louis A."/>
            <person name="Berthelot C."/>
            <person name="Parey E."/>
            <person name="Roest Crollius H."/>
            <person name="Montfort J."/>
            <person name="Robinson-Rechavi M."/>
            <person name="Bouchez O."/>
            <person name="Lampietro C."/>
            <person name="Lopez Roques C."/>
            <person name="Donnadieu C."/>
            <person name="Postlethwait J."/>
            <person name="Bobe J."/>
            <person name="Dillon D."/>
            <person name="Chandos A."/>
            <person name="von Hippel F."/>
            <person name="Guiguen Y."/>
        </authorList>
    </citation>
    <scope>NUCLEOTIDE SEQUENCE</scope>
    <source>
        <strain evidence="1">YG-Jan2019</strain>
    </source>
</reference>
<protein>
    <submittedName>
        <fullName evidence="1">Uncharacterized protein</fullName>
    </submittedName>
</protein>
<name>A0ACC2FGM8_DALPE</name>
<accession>A0ACC2FGM8</accession>
<evidence type="ECO:0000313" key="2">
    <source>
        <dbReference type="Proteomes" id="UP001157502"/>
    </source>
</evidence>
<keyword evidence="2" id="KW-1185">Reference proteome</keyword>
<evidence type="ECO:0000313" key="1">
    <source>
        <dbReference type="EMBL" id="KAJ7990468.1"/>
    </source>
</evidence>
<proteinExistence type="predicted"/>
<dbReference type="Proteomes" id="UP001157502">
    <property type="component" value="Chromosome 28"/>
</dbReference>